<dbReference type="EMBL" id="KZ293748">
    <property type="protein sequence ID" value="PBK80331.1"/>
    <property type="molecule type" value="Genomic_DNA"/>
</dbReference>
<proteinExistence type="predicted"/>
<accession>A0A2H3CB86</accession>
<dbReference type="AlphaFoldDB" id="A0A2H3CB86"/>
<sequence>MSSEPKFRICTRQLFCISLKLVKYSTKHCNLFYNLEDDSHLQPDLNSAQLLQKEQETAEHRALHEAEVAAGIVLLVTWKRIRKEPWDIEAEIEVNIAEAALECTRIERELHNASLEPIPLSSTFPGSTRPVSNFSSNSNSQPQQNHPPLQTLNMAAKRQMLMESLRDAPRLETLNPQAVLKHFRILEGMFKTHEGATTDDEKKDWAIHYTNTDIEDQWREFPIFESRKTWKEFKDKVMCSYDGAAEDDEDAHKGFLKVAHKYKREGIMDSADYLNYRQEFQAKTTATNPARNTHDPWVLEDVFDAGTWVLKGPGAVYNEIFDSALPVAPSTTKAEALSVPLNRGIITYKKKPVKAELPEEMNSFLAMMADSNRLIVKLLETSVLSQSKRDEELHKMLMQIKTQSKITQSAPIQSTRGQYGSNAPGNCHFCRLSLQVRDDYYQGTSSCTSNILPLLNLHIKAQP</sequence>
<name>A0A2H3CB86_ARMGA</name>
<keyword evidence="3" id="KW-1185">Reference proteome</keyword>
<feature type="region of interest" description="Disordered" evidence="1">
    <location>
        <begin position="119"/>
        <end position="148"/>
    </location>
</feature>
<organism evidence="2 3">
    <name type="scientific">Armillaria gallica</name>
    <name type="common">Bulbous honey fungus</name>
    <name type="synonym">Armillaria bulbosa</name>
    <dbReference type="NCBI Taxonomy" id="47427"/>
    <lineage>
        <taxon>Eukaryota</taxon>
        <taxon>Fungi</taxon>
        <taxon>Dikarya</taxon>
        <taxon>Basidiomycota</taxon>
        <taxon>Agaricomycotina</taxon>
        <taxon>Agaricomycetes</taxon>
        <taxon>Agaricomycetidae</taxon>
        <taxon>Agaricales</taxon>
        <taxon>Marasmiineae</taxon>
        <taxon>Physalacriaceae</taxon>
        <taxon>Armillaria</taxon>
    </lineage>
</organism>
<reference evidence="3" key="1">
    <citation type="journal article" date="2017" name="Nat. Ecol. Evol.">
        <title>Genome expansion and lineage-specific genetic innovations in the forest pathogenic fungi Armillaria.</title>
        <authorList>
            <person name="Sipos G."/>
            <person name="Prasanna A.N."/>
            <person name="Walter M.C."/>
            <person name="O'Connor E."/>
            <person name="Balint B."/>
            <person name="Krizsan K."/>
            <person name="Kiss B."/>
            <person name="Hess J."/>
            <person name="Varga T."/>
            <person name="Slot J."/>
            <person name="Riley R."/>
            <person name="Boka B."/>
            <person name="Rigling D."/>
            <person name="Barry K."/>
            <person name="Lee J."/>
            <person name="Mihaltcheva S."/>
            <person name="LaButti K."/>
            <person name="Lipzen A."/>
            <person name="Waldron R."/>
            <person name="Moloney N.M."/>
            <person name="Sperisen C."/>
            <person name="Kredics L."/>
            <person name="Vagvoelgyi C."/>
            <person name="Patrignani A."/>
            <person name="Fitzpatrick D."/>
            <person name="Nagy I."/>
            <person name="Doyle S."/>
            <person name="Anderson J.B."/>
            <person name="Grigoriev I.V."/>
            <person name="Gueldener U."/>
            <person name="Muensterkoetter M."/>
            <person name="Nagy L.G."/>
        </authorList>
    </citation>
    <scope>NUCLEOTIDE SEQUENCE [LARGE SCALE GENOMIC DNA]</scope>
    <source>
        <strain evidence="3">Ar21-2</strain>
    </source>
</reference>
<dbReference type="InParanoid" id="A0A2H3CB86"/>
<dbReference type="Proteomes" id="UP000217790">
    <property type="component" value="Unassembled WGS sequence"/>
</dbReference>
<evidence type="ECO:0008006" key="4">
    <source>
        <dbReference type="Google" id="ProtNLM"/>
    </source>
</evidence>
<evidence type="ECO:0000256" key="1">
    <source>
        <dbReference type="SAM" id="MobiDB-lite"/>
    </source>
</evidence>
<gene>
    <name evidence="2" type="ORF">ARMGADRAFT_1040156</name>
</gene>
<dbReference type="OrthoDB" id="2801388at2759"/>
<protein>
    <recommendedName>
        <fullName evidence="4">Retrotransposon gag domain-containing protein</fullName>
    </recommendedName>
</protein>
<evidence type="ECO:0000313" key="3">
    <source>
        <dbReference type="Proteomes" id="UP000217790"/>
    </source>
</evidence>
<evidence type="ECO:0000313" key="2">
    <source>
        <dbReference type="EMBL" id="PBK80331.1"/>
    </source>
</evidence>
<feature type="compositionally biased region" description="Low complexity" evidence="1">
    <location>
        <begin position="130"/>
        <end position="148"/>
    </location>
</feature>